<accession>A0ABR4AI59</accession>
<keyword evidence="3" id="KW-1185">Reference proteome</keyword>
<proteinExistence type="predicted"/>
<feature type="region of interest" description="Disordered" evidence="1">
    <location>
        <begin position="122"/>
        <end position="154"/>
    </location>
</feature>
<feature type="region of interest" description="Disordered" evidence="1">
    <location>
        <begin position="58"/>
        <end position="79"/>
    </location>
</feature>
<evidence type="ECO:0000313" key="3">
    <source>
        <dbReference type="Proteomes" id="UP001590951"/>
    </source>
</evidence>
<dbReference type="Proteomes" id="UP001590951">
    <property type="component" value="Unassembled WGS sequence"/>
</dbReference>
<name>A0ABR4AI59_9LECA</name>
<evidence type="ECO:0000313" key="2">
    <source>
        <dbReference type="EMBL" id="KAL2045440.1"/>
    </source>
</evidence>
<comment type="caution">
    <text evidence="2">The sequence shown here is derived from an EMBL/GenBank/DDBJ whole genome shotgun (WGS) entry which is preliminary data.</text>
</comment>
<gene>
    <name evidence="2" type="ORF">ABVK25_012084</name>
</gene>
<organism evidence="2 3">
    <name type="scientific">Lepraria finkii</name>
    <dbReference type="NCBI Taxonomy" id="1340010"/>
    <lineage>
        <taxon>Eukaryota</taxon>
        <taxon>Fungi</taxon>
        <taxon>Dikarya</taxon>
        <taxon>Ascomycota</taxon>
        <taxon>Pezizomycotina</taxon>
        <taxon>Lecanoromycetes</taxon>
        <taxon>OSLEUM clade</taxon>
        <taxon>Lecanoromycetidae</taxon>
        <taxon>Lecanorales</taxon>
        <taxon>Lecanorineae</taxon>
        <taxon>Stereocaulaceae</taxon>
        <taxon>Lepraria</taxon>
    </lineage>
</organism>
<reference evidence="2 3" key="1">
    <citation type="submission" date="2024-09" db="EMBL/GenBank/DDBJ databases">
        <title>Rethinking Asexuality: The Enigmatic Case of Functional Sexual Genes in Lepraria (Stereocaulaceae).</title>
        <authorList>
            <person name="Doellman M."/>
            <person name="Sun Y."/>
            <person name="Barcenas-Pena A."/>
            <person name="Lumbsch H.T."/>
            <person name="Grewe F."/>
        </authorList>
    </citation>
    <scope>NUCLEOTIDE SEQUENCE [LARGE SCALE GENOMIC DNA]</scope>
    <source>
        <strain evidence="2 3">Grewe 0041</strain>
    </source>
</reference>
<dbReference type="EMBL" id="JBHFEH010000142">
    <property type="protein sequence ID" value="KAL2045440.1"/>
    <property type="molecule type" value="Genomic_DNA"/>
</dbReference>
<protein>
    <submittedName>
        <fullName evidence="2">Uncharacterized protein</fullName>
    </submittedName>
</protein>
<feature type="compositionally biased region" description="Basic and acidic residues" evidence="1">
    <location>
        <begin position="130"/>
        <end position="141"/>
    </location>
</feature>
<sequence>MNPLGSFDTEGGICVPVHYPRTVKRFWDLKDSSQMHRLIYLIQFYNIQGYEEWGMETDSLEGNNDSDNSSERSSKSSRLPISLETAIQSHPEIAHRALAAQLGLVYDGIQRFMERAQDFSQAPVIRTKRGQGERGEQTSGDRRRRSFRMSPEVTEVTSPTEHVLMDRFNVWIRGDST</sequence>
<evidence type="ECO:0000256" key="1">
    <source>
        <dbReference type="SAM" id="MobiDB-lite"/>
    </source>
</evidence>